<dbReference type="InterPro" id="IPR011043">
    <property type="entry name" value="Gal_Oxase/kelch_b-propeller"/>
</dbReference>
<protein>
    <recommendedName>
        <fullName evidence="3">Bulb-type lectin domain-containing protein</fullName>
    </recommendedName>
</protein>
<organism evidence="4 5">
    <name type="scientific">Flavobacterium hankyongi</name>
    <dbReference type="NCBI Taxonomy" id="1176532"/>
    <lineage>
        <taxon>Bacteria</taxon>
        <taxon>Pseudomonadati</taxon>
        <taxon>Bacteroidota</taxon>
        <taxon>Flavobacteriia</taxon>
        <taxon>Flavobacteriales</taxon>
        <taxon>Flavobacteriaceae</taxon>
        <taxon>Flavobacterium</taxon>
    </lineage>
</organism>
<dbReference type="InterPro" id="IPR026444">
    <property type="entry name" value="Secre_tail"/>
</dbReference>
<dbReference type="SUPFAM" id="SSF50965">
    <property type="entry name" value="Galactose oxidase, central domain"/>
    <property type="match status" value="1"/>
</dbReference>
<dbReference type="Gene3D" id="2.130.10.80">
    <property type="entry name" value="Galactose oxidase/kelch, beta-propeller"/>
    <property type="match status" value="1"/>
</dbReference>
<dbReference type="Pfam" id="PF14312">
    <property type="entry name" value="FG-GAP_2"/>
    <property type="match status" value="3"/>
</dbReference>
<dbReference type="Proteomes" id="UP001500141">
    <property type="component" value="Unassembled WGS sequence"/>
</dbReference>
<gene>
    <name evidence="4" type="ORF">GCM10023230_25750</name>
</gene>
<evidence type="ECO:0000256" key="1">
    <source>
        <dbReference type="ARBA" id="ARBA00022729"/>
    </source>
</evidence>
<dbReference type="EMBL" id="BAABIP010000020">
    <property type="protein sequence ID" value="GAA4773888.1"/>
    <property type="molecule type" value="Genomic_DNA"/>
</dbReference>
<feature type="signal peptide" evidence="2">
    <location>
        <begin position="1"/>
        <end position="17"/>
    </location>
</feature>
<dbReference type="RefSeq" id="WP_264542547.1">
    <property type="nucleotide sequence ID" value="NZ_BAABIP010000020.1"/>
</dbReference>
<evidence type="ECO:0000259" key="3">
    <source>
        <dbReference type="PROSITE" id="PS50927"/>
    </source>
</evidence>
<accession>A0ABP9A4H7</accession>
<dbReference type="PANTHER" id="PTHR36220:SF1">
    <property type="entry name" value="GAMMA TUBULIN COMPLEX COMPONENT C-TERMINAL DOMAIN-CONTAINING PROTEIN"/>
    <property type="match status" value="1"/>
</dbReference>
<comment type="caution">
    <text evidence="4">The sequence shown here is derived from an EMBL/GenBank/DDBJ whole genome shotgun (WGS) entry which is preliminary data.</text>
</comment>
<evidence type="ECO:0000256" key="2">
    <source>
        <dbReference type="SAM" id="SignalP"/>
    </source>
</evidence>
<reference evidence="5" key="1">
    <citation type="journal article" date="2019" name="Int. J. Syst. Evol. Microbiol.">
        <title>The Global Catalogue of Microorganisms (GCM) 10K type strain sequencing project: providing services to taxonomists for standard genome sequencing and annotation.</title>
        <authorList>
            <consortium name="The Broad Institute Genomics Platform"/>
            <consortium name="The Broad Institute Genome Sequencing Center for Infectious Disease"/>
            <person name="Wu L."/>
            <person name="Ma J."/>
        </authorList>
    </citation>
    <scope>NUCLEOTIDE SEQUENCE [LARGE SCALE GENOMIC DNA]</scope>
    <source>
        <strain evidence="5">JCM 18198</strain>
    </source>
</reference>
<sequence>MKKIYYLLFLSSLTSLAQTQIGSDINGEATNDYSGRSVSLSSDGTIVAIGAAQNNGSGTDDAGHVRVYQNISGIWTQIGSDINGEADVDLSGVCVSLSSDGSIVAIGANANDGNGNLSGHVRVYQNISGVWTKIGADIDGEAAYDQSGESVSLSSNGNIVAIGARYNAGNGTDSGHVRVYQNISGVWTKIGADINGEAAGDYSGYSVSLSSDGSIVAIGAYQNDGNGSNSGHVRVYQNISGVWTKIGADINGEAANDNSGRSVSLSSDGSIVAIGARLNDGNGTDSGHVRVYKNISGLWTQIGADINGEAANDYSGHSVSLSSDGSIVAIGAYQNDGNGTDSGHVRVYQYISGVWTKIGTDIDGEAAGDYCGYGISLSSNGNILAVGSNYSDANGTNSGQVRVYNLGVVLASDTFVQTNFSIYPNPSNGIVNISLKNNLQLEKVNIYNQLGQLVKTTATNVIHTSELTKGAYYVEVFTNQGKATKKIIVE</sequence>
<dbReference type="NCBIfam" id="TIGR04183">
    <property type="entry name" value="Por_Secre_tail"/>
    <property type="match status" value="1"/>
</dbReference>
<evidence type="ECO:0000313" key="5">
    <source>
        <dbReference type="Proteomes" id="UP001500141"/>
    </source>
</evidence>
<evidence type="ECO:0000313" key="4">
    <source>
        <dbReference type="EMBL" id="GAA4773888.1"/>
    </source>
</evidence>
<dbReference type="InterPro" id="IPR037293">
    <property type="entry name" value="Gal_Oxidase_central_sf"/>
</dbReference>
<feature type="domain" description="Bulb-type lectin" evidence="3">
    <location>
        <begin position="144"/>
        <end position="286"/>
    </location>
</feature>
<dbReference type="PROSITE" id="PS50927">
    <property type="entry name" value="BULB_LECTIN"/>
    <property type="match status" value="1"/>
</dbReference>
<dbReference type="InterPro" id="IPR013517">
    <property type="entry name" value="FG-GAP"/>
</dbReference>
<name>A0ABP9A4H7_9FLAO</name>
<dbReference type="Pfam" id="PF18962">
    <property type="entry name" value="Por_Secre_tail"/>
    <property type="match status" value="1"/>
</dbReference>
<keyword evidence="1 2" id="KW-0732">Signal</keyword>
<proteinExistence type="predicted"/>
<keyword evidence="5" id="KW-1185">Reference proteome</keyword>
<dbReference type="PANTHER" id="PTHR36220">
    <property type="entry name" value="UNNAMED PRODUCT"/>
    <property type="match status" value="1"/>
</dbReference>
<feature type="chain" id="PRO_5047044208" description="Bulb-type lectin domain-containing protein" evidence="2">
    <location>
        <begin position="18"/>
        <end position="490"/>
    </location>
</feature>
<dbReference type="InterPro" id="IPR001480">
    <property type="entry name" value="Bulb-type_lectin_dom"/>
</dbReference>